<name>A0ABY1LXM8_9BACL</name>
<proteinExistence type="inferred from homology"/>
<keyword evidence="7" id="KW-0175">Coiled coil</keyword>
<dbReference type="PANTHER" id="PTHR32089">
    <property type="entry name" value="METHYL-ACCEPTING CHEMOTAXIS PROTEIN MCPB"/>
    <property type="match status" value="1"/>
</dbReference>
<dbReference type="InterPro" id="IPR003660">
    <property type="entry name" value="HAMP_dom"/>
</dbReference>
<dbReference type="Pfam" id="PF00672">
    <property type="entry name" value="HAMP"/>
    <property type="match status" value="1"/>
</dbReference>
<dbReference type="CDD" id="cd12912">
    <property type="entry name" value="PDC2_MCP_like"/>
    <property type="match status" value="1"/>
</dbReference>
<dbReference type="InterPro" id="IPR004010">
    <property type="entry name" value="Double_Cache_2"/>
</dbReference>
<comment type="similarity">
    <text evidence="5">Belongs to the methyl-accepting chemotaxis (MCP) protein family.</text>
</comment>
<evidence type="ECO:0000256" key="3">
    <source>
        <dbReference type="ARBA" id="ARBA00023136"/>
    </source>
</evidence>
<evidence type="ECO:0000256" key="4">
    <source>
        <dbReference type="ARBA" id="ARBA00023224"/>
    </source>
</evidence>
<feature type="domain" description="HAMP" evidence="10">
    <location>
        <begin position="200"/>
        <end position="252"/>
    </location>
</feature>
<evidence type="ECO:0000259" key="10">
    <source>
        <dbReference type="PROSITE" id="PS50885"/>
    </source>
</evidence>
<dbReference type="Gene3D" id="3.30.450.20">
    <property type="entry name" value="PAS domain"/>
    <property type="match status" value="1"/>
</dbReference>
<reference evidence="11 12" key="1">
    <citation type="submission" date="2017-04" db="EMBL/GenBank/DDBJ databases">
        <authorList>
            <person name="Varghese N."/>
            <person name="Submissions S."/>
        </authorList>
    </citation>
    <scope>NUCLEOTIDE SEQUENCE [LARGE SCALE GENOMIC DNA]</scope>
    <source>
        <strain evidence="11 12">J12</strain>
    </source>
</reference>
<protein>
    <submittedName>
        <fullName evidence="11">Methyl-accepting chemotaxis sensory transducer with Cache sensor</fullName>
    </submittedName>
</protein>
<gene>
    <name evidence="11" type="ORF">SAMN02744124_02202</name>
</gene>
<evidence type="ECO:0000256" key="5">
    <source>
        <dbReference type="ARBA" id="ARBA00029447"/>
    </source>
</evidence>
<feature type="transmembrane region" description="Helical" evidence="8">
    <location>
        <begin position="180"/>
        <end position="199"/>
    </location>
</feature>
<keyword evidence="12" id="KW-1185">Reference proteome</keyword>
<keyword evidence="2" id="KW-1003">Cell membrane</keyword>
<sequence>MLNLIYSKVTFKARLIVVMSLLVILPLAVTSVISYRQSYEGIKNLVYNDLDYIVHIKSGQLSPYTESTELSENSQVIVDEIVSDVKRNYFEPDGMTGYAYIIDETGKALFHPDEATRGTDLSTYDFIKRMLSQKNGSIEYNWSDGRKIVSFTELPNGWIFAIGSYIDDIMQPAYSILDSIAITAVISFIIAFIIAYLFGSLTVKPLIEISGAMKELGSGNLAVRLVAKTKDEFGIMKNMYNHMADRLTEVIRSMQATVQNLNASSEELTASSEENLAATEQVSTTMQLIAESSDLQVMEVRKSEVSVHETTRIVEEMVVKFEDMAKQSETTMEDVNQGSIALSNMAAKMGDIIKSVSIAEEAIDRLGRNSVSIKDIVLTIRGISEQTNLLALNAAIEASRAGAEGRGFAVVANEIRKLADQANQASGEIVRTIESVDTDIQVAVEAVRDTSGAVASGGTAAERMSLVFEKVEKAFMMVDENVSELYKRIEEVKQEALNVEQGSDSIAGLSQKNADAINEISVTYEQLNASMEDITGTAQGLAAMAEQLQQIVNEFRFE</sequence>
<comment type="caution">
    <text evidence="11">The sequence shown here is derived from an EMBL/GenBank/DDBJ whole genome shotgun (WGS) entry which is preliminary data.</text>
</comment>
<dbReference type="EMBL" id="FXAE01000019">
    <property type="protein sequence ID" value="SMF27183.1"/>
    <property type="molecule type" value="Genomic_DNA"/>
</dbReference>
<feature type="domain" description="Methyl-accepting transducer" evidence="9">
    <location>
        <begin position="271"/>
        <end position="521"/>
    </location>
</feature>
<accession>A0ABY1LXM8</accession>
<feature type="coiled-coil region" evidence="7">
    <location>
        <begin position="244"/>
        <end position="271"/>
    </location>
</feature>
<dbReference type="PROSITE" id="PS50885">
    <property type="entry name" value="HAMP"/>
    <property type="match status" value="1"/>
</dbReference>
<dbReference type="CDD" id="cd06225">
    <property type="entry name" value="HAMP"/>
    <property type="match status" value="1"/>
</dbReference>
<dbReference type="Proteomes" id="UP000192939">
    <property type="component" value="Unassembled WGS sequence"/>
</dbReference>
<dbReference type="RefSeq" id="WP_085279000.1">
    <property type="nucleotide sequence ID" value="NZ_FXAE01000019.1"/>
</dbReference>
<dbReference type="Gene3D" id="1.10.287.950">
    <property type="entry name" value="Methyl-accepting chemotaxis protein"/>
    <property type="match status" value="1"/>
</dbReference>
<evidence type="ECO:0000256" key="8">
    <source>
        <dbReference type="SAM" id="Phobius"/>
    </source>
</evidence>
<feature type="transmembrane region" description="Helical" evidence="8">
    <location>
        <begin position="15"/>
        <end position="35"/>
    </location>
</feature>
<dbReference type="SMART" id="SM00283">
    <property type="entry name" value="MA"/>
    <property type="match status" value="1"/>
</dbReference>
<dbReference type="SUPFAM" id="SSF58104">
    <property type="entry name" value="Methyl-accepting chemotaxis protein (MCP) signaling domain"/>
    <property type="match status" value="1"/>
</dbReference>
<comment type="subcellular location">
    <subcellularLocation>
        <location evidence="1">Cell membrane</location>
    </subcellularLocation>
</comment>
<keyword evidence="4 6" id="KW-0807">Transducer</keyword>
<evidence type="ECO:0000313" key="11">
    <source>
        <dbReference type="EMBL" id="SMF27183.1"/>
    </source>
</evidence>
<dbReference type="PROSITE" id="PS50111">
    <property type="entry name" value="CHEMOTAXIS_TRANSDUC_2"/>
    <property type="match status" value="1"/>
</dbReference>
<evidence type="ECO:0000256" key="2">
    <source>
        <dbReference type="ARBA" id="ARBA00022475"/>
    </source>
</evidence>
<keyword evidence="3 8" id="KW-0472">Membrane</keyword>
<keyword evidence="8" id="KW-1133">Transmembrane helix</keyword>
<evidence type="ECO:0000313" key="12">
    <source>
        <dbReference type="Proteomes" id="UP000192939"/>
    </source>
</evidence>
<evidence type="ECO:0000256" key="7">
    <source>
        <dbReference type="SAM" id="Coils"/>
    </source>
</evidence>
<keyword evidence="8" id="KW-0812">Transmembrane</keyword>
<dbReference type="SMART" id="SM00304">
    <property type="entry name" value="HAMP"/>
    <property type="match status" value="1"/>
</dbReference>
<evidence type="ECO:0000256" key="1">
    <source>
        <dbReference type="ARBA" id="ARBA00004236"/>
    </source>
</evidence>
<dbReference type="Pfam" id="PF00015">
    <property type="entry name" value="MCPsignal"/>
    <property type="match status" value="1"/>
</dbReference>
<dbReference type="PRINTS" id="PR00260">
    <property type="entry name" value="CHEMTRNSDUCR"/>
</dbReference>
<dbReference type="Pfam" id="PF08269">
    <property type="entry name" value="dCache_2"/>
    <property type="match status" value="1"/>
</dbReference>
<evidence type="ECO:0000256" key="6">
    <source>
        <dbReference type="PROSITE-ProRule" id="PRU00284"/>
    </source>
</evidence>
<dbReference type="PANTHER" id="PTHR32089:SF112">
    <property type="entry name" value="LYSOZYME-LIKE PROTEIN-RELATED"/>
    <property type="match status" value="1"/>
</dbReference>
<evidence type="ECO:0000259" key="9">
    <source>
        <dbReference type="PROSITE" id="PS50111"/>
    </source>
</evidence>
<dbReference type="InterPro" id="IPR004089">
    <property type="entry name" value="MCPsignal_dom"/>
</dbReference>
<organism evidence="11 12">
    <name type="scientific">Paenibacillus barengoltzii J12</name>
    <dbReference type="NCBI Taxonomy" id="935846"/>
    <lineage>
        <taxon>Bacteria</taxon>
        <taxon>Bacillati</taxon>
        <taxon>Bacillota</taxon>
        <taxon>Bacilli</taxon>
        <taxon>Bacillales</taxon>
        <taxon>Paenibacillaceae</taxon>
        <taxon>Paenibacillus</taxon>
    </lineage>
</organism>
<dbReference type="InterPro" id="IPR004090">
    <property type="entry name" value="Chemotax_Me-accpt_rcpt"/>
</dbReference>